<dbReference type="Proteomes" id="UP000037069">
    <property type="component" value="Unassembled WGS sequence"/>
</dbReference>
<keyword evidence="11" id="KW-0576">Peroxisome</keyword>
<dbReference type="GO" id="GO:0005777">
    <property type="term" value="C:peroxisome"/>
    <property type="evidence" value="ECO:0007669"/>
    <property type="project" value="UniProtKB-SubCell"/>
</dbReference>
<feature type="domain" description="Acyl-CoA oxidase C-terminal" evidence="12">
    <location>
        <begin position="1801"/>
        <end position="1984"/>
    </location>
</feature>
<evidence type="ECO:0000259" key="12">
    <source>
        <dbReference type="Pfam" id="PF01756"/>
    </source>
</evidence>
<dbReference type="InterPro" id="IPR009100">
    <property type="entry name" value="AcylCoA_DH/oxidase_NM_dom_sf"/>
</dbReference>
<keyword evidence="17" id="KW-1185">Reference proteome</keyword>
<evidence type="ECO:0000256" key="4">
    <source>
        <dbReference type="ARBA" id="ARBA00006288"/>
    </source>
</evidence>
<dbReference type="Pfam" id="PF01756">
    <property type="entry name" value="ACOX"/>
    <property type="match status" value="3"/>
</dbReference>
<dbReference type="Pfam" id="PF02770">
    <property type="entry name" value="Acyl-CoA_dh_M"/>
    <property type="match status" value="1"/>
</dbReference>
<dbReference type="OMA" id="QSKGPHM"/>
<dbReference type="InterPro" id="IPR055060">
    <property type="entry name" value="ACOX_C_alpha1"/>
</dbReference>
<keyword evidence="8" id="KW-0276">Fatty acid metabolism</keyword>
<feature type="domain" description="Acyl-CoA oxidase C-alpha1" evidence="15">
    <location>
        <begin position="1605"/>
        <end position="1766"/>
    </location>
</feature>
<evidence type="ECO:0000256" key="5">
    <source>
        <dbReference type="ARBA" id="ARBA00012870"/>
    </source>
</evidence>
<dbReference type="InterPro" id="IPR036250">
    <property type="entry name" value="AcylCo_DH-like_C"/>
</dbReference>
<dbReference type="GO" id="GO:0003997">
    <property type="term" value="F:acyl-CoA oxidase activity"/>
    <property type="evidence" value="ECO:0007669"/>
    <property type="project" value="UniProtKB-EC"/>
</dbReference>
<comment type="subcellular location">
    <subcellularLocation>
        <location evidence="2">Peroxisome</location>
    </subcellularLocation>
</comment>
<reference evidence="16 17" key="1">
    <citation type="journal article" date="2015" name="Nat. Commun.">
        <title>Lucilia cuprina genome unlocks parasitic fly biology to underpin future interventions.</title>
        <authorList>
            <person name="Anstead C.A."/>
            <person name="Korhonen P.K."/>
            <person name="Young N.D."/>
            <person name="Hall R.S."/>
            <person name="Jex A.R."/>
            <person name="Murali S.C."/>
            <person name="Hughes D.S."/>
            <person name="Lee S.F."/>
            <person name="Perry T."/>
            <person name="Stroehlein A.J."/>
            <person name="Ansell B.R."/>
            <person name="Breugelmans B."/>
            <person name="Hofmann A."/>
            <person name="Qu J."/>
            <person name="Dugan S."/>
            <person name="Lee S.L."/>
            <person name="Chao H."/>
            <person name="Dinh H."/>
            <person name="Han Y."/>
            <person name="Doddapaneni H.V."/>
            <person name="Worley K.C."/>
            <person name="Muzny D.M."/>
            <person name="Ioannidis P."/>
            <person name="Waterhouse R.M."/>
            <person name="Zdobnov E.M."/>
            <person name="James P.J."/>
            <person name="Bagnall N.H."/>
            <person name="Kotze A.C."/>
            <person name="Gibbs R.A."/>
            <person name="Richards S."/>
            <person name="Batterham P."/>
            <person name="Gasser R.B."/>
        </authorList>
    </citation>
    <scope>NUCLEOTIDE SEQUENCE [LARGE SCALE GENOMIC DNA]</scope>
    <source>
        <strain evidence="16 17">LS</strain>
        <tissue evidence="16">Full body</tissue>
    </source>
</reference>
<keyword evidence="6" id="KW-0285">Flavoprotein</keyword>
<dbReference type="FunFam" id="1.20.140.10:FF:000013">
    <property type="entry name" value="Acyl-coenzyme A oxidase"/>
    <property type="match status" value="3"/>
</dbReference>
<evidence type="ECO:0000256" key="8">
    <source>
        <dbReference type="ARBA" id="ARBA00022832"/>
    </source>
</evidence>
<feature type="domain" description="Acyl-CoA oxidase C-alpha1" evidence="15">
    <location>
        <begin position="941"/>
        <end position="1102"/>
    </location>
</feature>
<evidence type="ECO:0000259" key="14">
    <source>
        <dbReference type="Pfam" id="PF14749"/>
    </source>
</evidence>
<dbReference type="STRING" id="7375.A0A0L0BPK5"/>
<dbReference type="Gene3D" id="2.40.110.10">
    <property type="entry name" value="Butyryl-CoA Dehydrogenase, subunit A, domain 2"/>
    <property type="match status" value="3"/>
</dbReference>
<dbReference type="PANTHER" id="PTHR10909:SF250">
    <property type="entry name" value="PEROXISOMAL ACYL-COENZYME A OXIDASE 1"/>
    <property type="match status" value="1"/>
</dbReference>
<feature type="domain" description="Acyl-coenzyme A oxidase N-terminal" evidence="14">
    <location>
        <begin position="22"/>
        <end position="148"/>
    </location>
</feature>
<dbReference type="GO" id="GO:0071949">
    <property type="term" value="F:FAD binding"/>
    <property type="evidence" value="ECO:0007669"/>
    <property type="project" value="InterPro"/>
</dbReference>
<evidence type="ECO:0000256" key="3">
    <source>
        <dbReference type="ARBA" id="ARBA00004846"/>
    </source>
</evidence>
<feature type="domain" description="Acyl-CoA oxidase C-terminal" evidence="12">
    <location>
        <begin position="486"/>
        <end position="649"/>
    </location>
</feature>
<evidence type="ECO:0000256" key="7">
    <source>
        <dbReference type="ARBA" id="ARBA00022827"/>
    </source>
</evidence>
<proteinExistence type="inferred from homology"/>
<name>A0A0L0BPK5_LUCCU</name>
<dbReference type="GO" id="GO:0033540">
    <property type="term" value="P:fatty acid beta-oxidation using acyl-CoA oxidase"/>
    <property type="evidence" value="ECO:0007669"/>
    <property type="project" value="TreeGrafter"/>
</dbReference>
<dbReference type="PANTHER" id="PTHR10909">
    <property type="entry name" value="ELECTRON TRANSPORT OXIDOREDUCTASE"/>
    <property type="match status" value="1"/>
</dbReference>
<dbReference type="OrthoDB" id="538336at2759"/>
<dbReference type="GO" id="GO:0055088">
    <property type="term" value="P:lipid homeostasis"/>
    <property type="evidence" value="ECO:0007669"/>
    <property type="project" value="TreeGrafter"/>
</dbReference>
<protein>
    <recommendedName>
        <fullName evidence="5">acyl-CoA oxidase</fullName>
        <ecNumber evidence="5">1.3.3.6</ecNumber>
    </recommendedName>
</protein>
<dbReference type="Gene3D" id="1.10.540.10">
    <property type="entry name" value="Acyl-CoA dehydrogenase/oxidase, N-terminal domain"/>
    <property type="match status" value="3"/>
</dbReference>
<dbReference type="InterPro" id="IPR037069">
    <property type="entry name" value="AcylCoA_DH/ox_N_sf"/>
</dbReference>
<keyword evidence="9" id="KW-0560">Oxidoreductase</keyword>
<dbReference type="InterPro" id="IPR029320">
    <property type="entry name" value="Acyl-CoA_ox_N"/>
</dbReference>
<organism evidence="16 17">
    <name type="scientific">Lucilia cuprina</name>
    <name type="common">Green bottle fly</name>
    <name type="synonym">Australian sheep blowfly</name>
    <dbReference type="NCBI Taxonomy" id="7375"/>
    <lineage>
        <taxon>Eukaryota</taxon>
        <taxon>Metazoa</taxon>
        <taxon>Ecdysozoa</taxon>
        <taxon>Arthropoda</taxon>
        <taxon>Hexapoda</taxon>
        <taxon>Insecta</taxon>
        <taxon>Pterygota</taxon>
        <taxon>Neoptera</taxon>
        <taxon>Endopterygota</taxon>
        <taxon>Diptera</taxon>
        <taxon>Brachycera</taxon>
        <taxon>Muscomorpha</taxon>
        <taxon>Oestroidea</taxon>
        <taxon>Calliphoridae</taxon>
        <taxon>Luciliinae</taxon>
        <taxon>Lucilia</taxon>
    </lineage>
</organism>
<dbReference type="SUPFAM" id="SSF47203">
    <property type="entry name" value="Acyl-CoA dehydrogenase C-terminal domain-like"/>
    <property type="match status" value="6"/>
</dbReference>
<comment type="similarity">
    <text evidence="4">Belongs to the acyl-CoA oxidase family.</text>
</comment>
<evidence type="ECO:0000256" key="11">
    <source>
        <dbReference type="ARBA" id="ARBA00023140"/>
    </source>
</evidence>
<feature type="domain" description="Acyl-coenzyme A oxidase N-terminal" evidence="14">
    <location>
        <begin position="1338"/>
        <end position="1463"/>
    </location>
</feature>
<evidence type="ECO:0000256" key="1">
    <source>
        <dbReference type="ARBA" id="ARBA00001974"/>
    </source>
</evidence>
<keyword evidence="10" id="KW-0443">Lipid metabolism</keyword>
<dbReference type="EC" id="1.3.3.6" evidence="5"/>
<evidence type="ECO:0000259" key="13">
    <source>
        <dbReference type="Pfam" id="PF02770"/>
    </source>
</evidence>
<sequence>MSIVPNTINPDLQKERQNATFNVEDFALWWHGGEEKLKFKRELETYMVKDKNDDAATVHYKSHEDIYNTAVEDAIIAAKKLQKLQEERNPGGKDIWPAKFGSPECWGALPAGNPFTVQFAMLVDAIRKQGTDEQFEKFGKRAENFEICATYAQTELGHGTFLRGLQTRADFDRETDEFVLNTPTLTAYKWWPGGLGHSSNYCLVVANLYIDNDPKGMAMFMVQLRDEETHMPLPGIDVGDIGKKLGFFGVNNGYLGLKNVRIPRTNMLMRNAQVNRDGSYVKNPVSVLAYFTMVLVRCMIAQNNAILLSMAATIATRYSAVRRQSPINDNEPEPQIIDHVTQQMKLFPEIAASIAYKLASAKLWSLYYQTSADIKRGEYSRLPEMHALACSMKVLCSSDSTMGIERLRLACGGHGYLTSSNLGNLYVAATAACTYEGENTVLLLQVGRFLMKSYRQALAGKPLSPTVVYLKDSLNNRDFGRWTGSWQNMVQALQFTAANKTRIAFENLSQRLKAGQSEGEAANNTGIEYTQAAELHGRSFVIASFLEEVIGPNAKLRNPALNKVLEELLELYLVHTSLRHMNDLLRFISITDADLRSLQVRLEEALKALRPNAVAICDGFDHHDNNLRSTLGSYDGNVYERLFEAAKKKISSIVPKTINPDIAKERQNATINSEEIAQWFYGGAENLKTKRELEHILFDDLEKGYGLKHEYLDHVGVYNRAVEQVTSTAKKLRKLQQERNPGGGEIWPKMLYGLHSHGLFPANSPLSTHITMFVDVIKGQGTPEQIEKWGKAAENCNIIGTYAQTELAHGTNVRGIQTRADYDRNTEEFVLNTPCLQAYKWWPGGLGHTANHAMVVAQLYIDGQHKGIQMFIVQLRDLETHMPLPGVDIGEIGKKVGMAAVNQGFLGLKNVRIPRTNMLMKNSKVMPDGSFQQSPASKLSYMTMVYTRCLIVNLDTSYLLEAATIATRYAAVRRQSPINPDDPEPQIMDHVTQQLKLFPEVATGMAYHMSAEYMWELYNQTVEEINNGKYTRLPEMHALSCALKVLCTTDACAGIERLRLACGGHGFLTAANIGNIYGNAVAAYTYEGENTVLLLQIARFLMKSWSHLSEGKPMLASVEYLRQGLKTDSFPKWNNSWECIVKALQYTAAHKTRLAFESLSRRMLAGQTQPEAFNNSGIALIQAAELHGRQFVAATFLQQITGPKTSQLSQNAKSFLEALLELYLVKTALTHMNDILRFINVSEDDLQSLQDRLELTLTKIRPNIVAFTDGFDFPDGVLNSVLGSYDGNVYERLFESAKMSPLNQKPVPDSFEKHLKPFMKSKFVNPDIDIERKNATFDTEEFAIWFYGDKTTLEMKRLIEEEIYQNLDNPLDHEFLSYEDLATRAVKHAIDAIKKLRILQNRINPNGSEVYSFLMGGPIGGALMPAGNPLAVHSLMFTRAIKGQGTREQYEMFGRRAEKWEILGTYAQTELGHGTYLRGLETRADYDLQTQEFILNTPTLTSYKWWPGGLGHVCNYCIVVAQLYIAGESKGIQMFVLQVRDEDTHMPLPGIHIGEIGKKIGLNGINNGFLGLKNVRIPRQNMLMKNQQVLPDGTFIKSSDSKLSYFPMVYVRCMVALGNAFVLAQAATIATRYSVVRRQSPIEENEPEPKVMEHLTQQMKILPEISTAIAYRLAAGTLLALYEQTSQDIAQQDFSRLPELHALACILKVSCSYDSTFGIERMRQGCGGHGYLTAANMGNLFTLATAACTYEGENTVLYLQVGKILIKSWSDVLAGKRLMPTLSYLSECSALSNFPKWTGTWSCLVKALQYACVGSTRIAHKNYSKRIEEGQSQASAANNTALEMAKAAELHGRAFVASNFYEEVINGLKRDQRSAELQKVLENLLELHLLQTFFRHMGDILRFIPLNEQQIDPLQTRLEVVLKSLRPNAVALVDGFDFHDCALSSALGSYDGNVYERLFDAALKHPLNQKPVAKFYDLHLKPFLRENALAAREKSKL</sequence>
<comment type="caution">
    <text evidence="16">The sequence shown here is derived from an EMBL/GenBank/DDBJ whole genome shotgun (WGS) entry which is preliminary data.</text>
</comment>
<dbReference type="Pfam" id="PF22924">
    <property type="entry name" value="ACOX_C_alpha1"/>
    <property type="match status" value="3"/>
</dbReference>
<evidence type="ECO:0000256" key="9">
    <source>
        <dbReference type="ARBA" id="ARBA00023002"/>
    </source>
</evidence>
<evidence type="ECO:0000313" key="16">
    <source>
        <dbReference type="EMBL" id="KNC21987.1"/>
    </source>
</evidence>
<keyword evidence="7" id="KW-0274">FAD</keyword>
<dbReference type="Pfam" id="PF14749">
    <property type="entry name" value="Acyl-CoA_ox_N"/>
    <property type="match status" value="3"/>
</dbReference>
<dbReference type="InterPro" id="IPR006091">
    <property type="entry name" value="Acyl-CoA_Oxase/DH_mid-dom"/>
</dbReference>
<feature type="domain" description="Acyl-CoA oxidase/dehydrogenase middle" evidence="13">
    <location>
        <begin position="802"/>
        <end position="911"/>
    </location>
</feature>
<accession>A0A0L0BPK5</accession>
<dbReference type="InterPro" id="IPR012258">
    <property type="entry name" value="Acyl-CoA_oxidase"/>
</dbReference>
<dbReference type="EMBL" id="JRES01001567">
    <property type="protein sequence ID" value="KNC21987.1"/>
    <property type="molecule type" value="Genomic_DNA"/>
</dbReference>
<evidence type="ECO:0000259" key="15">
    <source>
        <dbReference type="Pfam" id="PF22924"/>
    </source>
</evidence>
<dbReference type="SUPFAM" id="SSF56645">
    <property type="entry name" value="Acyl-CoA dehydrogenase NM domain-like"/>
    <property type="match status" value="3"/>
</dbReference>
<evidence type="ECO:0000256" key="2">
    <source>
        <dbReference type="ARBA" id="ARBA00004275"/>
    </source>
</evidence>
<evidence type="ECO:0000256" key="6">
    <source>
        <dbReference type="ARBA" id="ARBA00022630"/>
    </source>
</evidence>
<feature type="domain" description="Acyl-CoA oxidase C-terminal" evidence="12">
    <location>
        <begin position="1137"/>
        <end position="1320"/>
    </location>
</feature>
<evidence type="ECO:0000256" key="10">
    <source>
        <dbReference type="ARBA" id="ARBA00023098"/>
    </source>
</evidence>
<dbReference type="FunFam" id="1.20.140.10:FF:000005">
    <property type="entry name" value="Acyl-coenzyme A oxidase"/>
    <property type="match status" value="3"/>
</dbReference>
<comment type="pathway">
    <text evidence="3">Lipid metabolism; peroxisomal fatty acid beta-oxidation.</text>
</comment>
<dbReference type="FunFam" id="2.40.110.10:FF:000003">
    <property type="entry name" value="Acyl-coenzyme A oxidase"/>
    <property type="match status" value="3"/>
</dbReference>
<feature type="domain" description="Acyl-coenzyme A oxidase N-terminal" evidence="14">
    <location>
        <begin position="672"/>
        <end position="799"/>
    </location>
</feature>
<evidence type="ECO:0000313" key="17">
    <source>
        <dbReference type="Proteomes" id="UP000037069"/>
    </source>
</evidence>
<gene>
    <name evidence="16" type="ORF">FF38_12085</name>
</gene>
<dbReference type="GO" id="GO:0005504">
    <property type="term" value="F:fatty acid binding"/>
    <property type="evidence" value="ECO:0007669"/>
    <property type="project" value="TreeGrafter"/>
</dbReference>
<dbReference type="InterPro" id="IPR002655">
    <property type="entry name" value="Acyl-CoA_oxidase_C"/>
</dbReference>
<dbReference type="InterPro" id="IPR046373">
    <property type="entry name" value="Acyl-CoA_Oxase/DH_mid-dom_sf"/>
</dbReference>
<feature type="domain" description="Acyl-CoA oxidase C-alpha1" evidence="15">
    <location>
        <begin position="290"/>
        <end position="451"/>
    </location>
</feature>
<comment type="cofactor">
    <cofactor evidence="1">
        <name>FAD</name>
        <dbReference type="ChEBI" id="CHEBI:57692"/>
    </cofactor>
</comment>
<dbReference type="Gene3D" id="1.20.140.10">
    <property type="entry name" value="Butyryl-CoA Dehydrogenase, subunit A, domain 3"/>
    <property type="match status" value="6"/>
</dbReference>